<gene>
    <name evidence="1" type="ORF">V6N12_046492</name>
</gene>
<comment type="caution">
    <text evidence="1">The sequence shown here is derived from an EMBL/GenBank/DDBJ whole genome shotgun (WGS) entry which is preliminary data.</text>
</comment>
<dbReference type="Proteomes" id="UP001472677">
    <property type="component" value="Unassembled WGS sequence"/>
</dbReference>
<sequence length="94" mass="9090">MEETNVPSCFCGRPTSLRTARTDNNVGRREFVGLSIADGALAEGAIVGGAGTGGVVAGGAVTGVDKCGLPGGVRGALATGVATSGVLCLTLLLT</sequence>
<reference evidence="1 2" key="1">
    <citation type="journal article" date="2024" name="G3 (Bethesda)">
        <title>Genome assembly of Hibiscus sabdariffa L. provides insights into metabolisms of medicinal natural products.</title>
        <authorList>
            <person name="Kim T."/>
        </authorList>
    </citation>
    <scope>NUCLEOTIDE SEQUENCE [LARGE SCALE GENOMIC DNA]</scope>
    <source>
        <strain evidence="1">TK-2024</strain>
        <tissue evidence="1">Old leaves</tissue>
    </source>
</reference>
<keyword evidence="2" id="KW-1185">Reference proteome</keyword>
<evidence type="ECO:0000313" key="2">
    <source>
        <dbReference type="Proteomes" id="UP001472677"/>
    </source>
</evidence>
<protein>
    <submittedName>
        <fullName evidence="1">Uncharacterized protein</fullName>
    </submittedName>
</protein>
<proteinExistence type="predicted"/>
<name>A0ABR2DKE5_9ROSI</name>
<accession>A0ABR2DKE5</accession>
<organism evidence="1 2">
    <name type="scientific">Hibiscus sabdariffa</name>
    <name type="common">roselle</name>
    <dbReference type="NCBI Taxonomy" id="183260"/>
    <lineage>
        <taxon>Eukaryota</taxon>
        <taxon>Viridiplantae</taxon>
        <taxon>Streptophyta</taxon>
        <taxon>Embryophyta</taxon>
        <taxon>Tracheophyta</taxon>
        <taxon>Spermatophyta</taxon>
        <taxon>Magnoliopsida</taxon>
        <taxon>eudicotyledons</taxon>
        <taxon>Gunneridae</taxon>
        <taxon>Pentapetalae</taxon>
        <taxon>rosids</taxon>
        <taxon>malvids</taxon>
        <taxon>Malvales</taxon>
        <taxon>Malvaceae</taxon>
        <taxon>Malvoideae</taxon>
        <taxon>Hibiscus</taxon>
    </lineage>
</organism>
<dbReference type="EMBL" id="JBBPBM010000025">
    <property type="protein sequence ID" value="KAK8540202.1"/>
    <property type="molecule type" value="Genomic_DNA"/>
</dbReference>
<evidence type="ECO:0000313" key="1">
    <source>
        <dbReference type="EMBL" id="KAK8540202.1"/>
    </source>
</evidence>